<sequence length="386" mass="43651">MMKNFIWFLLFLSPTACFVQAQKHDSENAPHIHWDKSTLKQIAPVGNGYANYARMIQLHTGNLICIYETKGGVECAQSSDLGATWKNQVNIIPPIEGYNMAVPEILELKDHSLLMSYNPRPRKVNGQTDTTKRFEIRTKKSYDQGKTWEDDRLVYQASYKFEDGCWEPAQIQIPSGEVQLYFSNENIYRKSNEQNISIFRSKDGGKTWSTQPEIVSFRPGHRDGMPVPIMLKGSKEILFSIEDNANGQFKPAIIRNSLTQNWQKPVGADDDERNFALVPQLPDTVYAGAPYLRQLKSGATILSYQSTLGRGRNGDLAYMQVAVGDTEARNFKDVEIPFEVPANKHGLWNSLCILNDDTIIAITSTNAFSNSTAVWMIKGKLIKRKN</sequence>
<name>A0ABR7KXM5_9SPHI</name>
<dbReference type="InterPro" id="IPR036278">
    <property type="entry name" value="Sialidase_sf"/>
</dbReference>
<dbReference type="InterPro" id="IPR011040">
    <property type="entry name" value="Sialidase"/>
</dbReference>
<comment type="caution">
    <text evidence="3">The sequence shown here is derived from an EMBL/GenBank/DDBJ whole genome shotgun (WGS) entry which is preliminary data.</text>
</comment>
<feature type="signal peptide" evidence="1">
    <location>
        <begin position="1"/>
        <end position="21"/>
    </location>
</feature>
<dbReference type="SUPFAM" id="SSF50939">
    <property type="entry name" value="Sialidases"/>
    <property type="match status" value="1"/>
</dbReference>
<dbReference type="EMBL" id="JACRYL010000026">
    <property type="protein sequence ID" value="MBC6112771.1"/>
    <property type="molecule type" value="Genomic_DNA"/>
</dbReference>
<proteinExistence type="predicted"/>
<evidence type="ECO:0000259" key="2">
    <source>
        <dbReference type="Pfam" id="PF13088"/>
    </source>
</evidence>
<dbReference type="Gene3D" id="2.120.10.10">
    <property type="match status" value="1"/>
</dbReference>
<keyword evidence="1" id="KW-0732">Signal</keyword>
<gene>
    <name evidence="3" type="ORF">H7U22_20295</name>
</gene>
<dbReference type="Pfam" id="PF13088">
    <property type="entry name" value="BNR_2"/>
    <property type="match status" value="1"/>
</dbReference>
<keyword evidence="4" id="KW-1185">Reference proteome</keyword>
<protein>
    <submittedName>
        <fullName evidence="3">Exo-alpha-sialidase</fullName>
    </submittedName>
</protein>
<feature type="domain" description="Sialidase" evidence="2">
    <location>
        <begin position="126"/>
        <end position="215"/>
    </location>
</feature>
<feature type="chain" id="PRO_5046500796" evidence="1">
    <location>
        <begin position="22"/>
        <end position="386"/>
    </location>
</feature>
<dbReference type="PANTHER" id="PTHR38792">
    <property type="entry name" value="BNR/ASP-BOX REPEAT DOMAIN PROTEIN (AFU_ORTHOLOGUE AFUA_7G06430)-RELATED"/>
    <property type="match status" value="1"/>
</dbReference>
<accession>A0ABR7KXM5</accession>
<dbReference type="CDD" id="cd15482">
    <property type="entry name" value="Sialidase_non-viral"/>
    <property type="match status" value="2"/>
</dbReference>
<evidence type="ECO:0000313" key="4">
    <source>
        <dbReference type="Proteomes" id="UP000652755"/>
    </source>
</evidence>
<reference evidence="3 4" key="1">
    <citation type="submission" date="2020-08" db="EMBL/GenBank/DDBJ databases">
        <authorList>
            <person name="Sun Q."/>
            <person name="Inoue M."/>
        </authorList>
    </citation>
    <scope>NUCLEOTIDE SEQUENCE [LARGE SCALE GENOMIC DNA]</scope>
    <source>
        <strain evidence="3 4">CCM 8938</strain>
    </source>
</reference>
<dbReference type="RefSeq" id="WP_222621918.1">
    <property type="nucleotide sequence ID" value="NZ_JACRYL010000026.1"/>
</dbReference>
<dbReference type="Proteomes" id="UP000652755">
    <property type="component" value="Unassembled WGS sequence"/>
</dbReference>
<organism evidence="3 4">
    <name type="scientific">Pedobacter fastidiosus</name>
    <dbReference type="NCBI Taxonomy" id="2765361"/>
    <lineage>
        <taxon>Bacteria</taxon>
        <taxon>Pseudomonadati</taxon>
        <taxon>Bacteroidota</taxon>
        <taxon>Sphingobacteriia</taxon>
        <taxon>Sphingobacteriales</taxon>
        <taxon>Sphingobacteriaceae</taxon>
        <taxon>Pedobacter</taxon>
    </lineage>
</organism>
<evidence type="ECO:0000256" key="1">
    <source>
        <dbReference type="SAM" id="SignalP"/>
    </source>
</evidence>
<evidence type="ECO:0000313" key="3">
    <source>
        <dbReference type="EMBL" id="MBC6112771.1"/>
    </source>
</evidence>
<dbReference type="PANTHER" id="PTHR38792:SF3">
    <property type="entry name" value="BNR_ASP-BOX REPEAT DOMAIN PROTEIN (AFU_ORTHOLOGUE AFUA_7G06430)-RELATED"/>
    <property type="match status" value="1"/>
</dbReference>